<feature type="transmembrane region" description="Helical" evidence="6">
    <location>
        <begin position="129"/>
        <end position="154"/>
    </location>
</feature>
<sequence>MSYNPDQGSYPGAFPPGSGYEPYGPGDVTETPSQPLPLREAVCQLPIQYFRVLTRPNASTFMREKGKAAWNIIWAQVLMLTVISAIFTILRIIILPPTRVIPIRNGSVLNSMLMALQAINSLGPAFEVIVYVIWAVVAFFLSTSINYLIARIFGGRGTFKQYSYSSLLISTPRRVADGLIGLIPIASINALFIMGTFVYQVILQIYMTMAVHRLRGGRATMAVLLLPIIIVILACIAAFLIVAMLLASLHK</sequence>
<evidence type="ECO:0000256" key="3">
    <source>
        <dbReference type="ARBA" id="ARBA00022989"/>
    </source>
</evidence>
<feature type="transmembrane region" description="Helical" evidence="6">
    <location>
        <begin position="72"/>
        <end position="94"/>
    </location>
</feature>
<dbReference type="GO" id="GO:0016020">
    <property type="term" value="C:membrane"/>
    <property type="evidence" value="ECO:0007669"/>
    <property type="project" value="UniProtKB-SubCell"/>
</dbReference>
<evidence type="ECO:0000313" key="9">
    <source>
        <dbReference type="Proteomes" id="UP000287224"/>
    </source>
</evidence>
<dbReference type="EMBL" id="BIFQ01000001">
    <property type="protein sequence ID" value="GCE02995.1"/>
    <property type="molecule type" value="Genomic_DNA"/>
</dbReference>
<evidence type="ECO:0000256" key="2">
    <source>
        <dbReference type="ARBA" id="ARBA00022692"/>
    </source>
</evidence>
<feature type="transmembrane region" description="Helical" evidence="6">
    <location>
        <begin position="222"/>
        <end position="247"/>
    </location>
</feature>
<feature type="domain" description="Yip1" evidence="7">
    <location>
        <begin position="50"/>
        <end position="236"/>
    </location>
</feature>
<feature type="region of interest" description="Disordered" evidence="5">
    <location>
        <begin position="1"/>
        <end position="31"/>
    </location>
</feature>
<organism evidence="8 9">
    <name type="scientific">Dictyobacter aurantiacus</name>
    <dbReference type="NCBI Taxonomy" id="1936993"/>
    <lineage>
        <taxon>Bacteria</taxon>
        <taxon>Bacillati</taxon>
        <taxon>Chloroflexota</taxon>
        <taxon>Ktedonobacteria</taxon>
        <taxon>Ktedonobacterales</taxon>
        <taxon>Dictyobacteraceae</taxon>
        <taxon>Dictyobacter</taxon>
    </lineage>
</organism>
<evidence type="ECO:0000259" key="7">
    <source>
        <dbReference type="Pfam" id="PF04893"/>
    </source>
</evidence>
<dbReference type="InterPro" id="IPR006977">
    <property type="entry name" value="Yip1_dom"/>
</dbReference>
<feature type="compositionally biased region" description="Low complexity" evidence="5">
    <location>
        <begin position="15"/>
        <end position="26"/>
    </location>
</feature>
<dbReference type="AlphaFoldDB" id="A0A401Z837"/>
<accession>A0A401Z837</accession>
<feature type="transmembrane region" description="Helical" evidence="6">
    <location>
        <begin position="175"/>
        <end position="202"/>
    </location>
</feature>
<comment type="subcellular location">
    <subcellularLocation>
        <location evidence="1">Membrane</location>
        <topology evidence="1">Multi-pass membrane protein</topology>
    </subcellularLocation>
</comment>
<evidence type="ECO:0000256" key="6">
    <source>
        <dbReference type="SAM" id="Phobius"/>
    </source>
</evidence>
<reference evidence="9" key="1">
    <citation type="submission" date="2018-12" db="EMBL/GenBank/DDBJ databases">
        <title>Tengunoibacter tsumagoiensis gen. nov., sp. nov., Dictyobacter kobayashii sp. nov., D. alpinus sp. nov., and D. joshuensis sp. nov. and description of Dictyobacteraceae fam. nov. within the order Ktedonobacterales isolated from Tengu-no-mugimeshi.</title>
        <authorList>
            <person name="Wang C.M."/>
            <person name="Zheng Y."/>
            <person name="Sakai Y."/>
            <person name="Toyoda A."/>
            <person name="Minakuchi Y."/>
            <person name="Abe K."/>
            <person name="Yokota A."/>
            <person name="Yabe S."/>
        </authorList>
    </citation>
    <scope>NUCLEOTIDE SEQUENCE [LARGE SCALE GENOMIC DNA]</scope>
    <source>
        <strain evidence="9">S-27</strain>
    </source>
</reference>
<evidence type="ECO:0000256" key="4">
    <source>
        <dbReference type="ARBA" id="ARBA00023136"/>
    </source>
</evidence>
<keyword evidence="4 6" id="KW-0472">Membrane</keyword>
<dbReference type="Proteomes" id="UP000287224">
    <property type="component" value="Unassembled WGS sequence"/>
</dbReference>
<dbReference type="RefSeq" id="WP_126594318.1">
    <property type="nucleotide sequence ID" value="NZ_BIFQ01000001.1"/>
</dbReference>
<proteinExistence type="predicted"/>
<keyword evidence="3 6" id="KW-1133">Transmembrane helix</keyword>
<evidence type="ECO:0000256" key="5">
    <source>
        <dbReference type="SAM" id="MobiDB-lite"/>
    </source>
</evidence>
<name>A0A401Z837_9CHLR</name>
<keyword evidence="9" id="KW-1185">Reference proteome</keyword>
<evidence type="ECO:0000256" key="1">
    <source>
        <dbReference type="ARBA" id="ARBA00004141"/>
    </source>
</evidence>
<dbReference type="Pfam" id="PF04893">
    <property type="entry name" value="Yip1"/>
    <property type="match status" value="1"/>
</dbReference>
<keyword evidence="2 6" id="KW-0812">Transmembrane</keyword>
<gene>
    <name evidence="8" type="ORF">KDAU_03240</name>
</gene>
<evidence type="ECO:0000313" key="8">
    <source>
        <dbReference type="EMBL" id="GCE02995.1"/>
    </source>
</evidence>
<protein>
    <recommendedName>
        <fullName evidence="7">Yip1 domain-containing protein</fullName>
    </recommendedName>
</protein>
<comment type="caution">
    <text evidence="8">The sequence shown here is derived from an EMBL/GenBank/DDBJ whole genome shotgun (WGS) entry which is preliminary data.</text>
</comment>
<dbReference type="OrthoDB" id="163298at2"/>